<dbReference type="Proteomes" id="UP000198394">
    <property type="component" value="Unassembled WGS sequence"/>
</dbReference>
<accession>A0A226QJM2</accession>
<evidence type="ECO:0000313" key="1">
    <source>
        <dbReference type="EMBL" id="OXB91569.1"/>
    </source>
</evidence>
<reference evidence="1 2" key="1">
    <citation type="submission" date="2017-04" db="EMBL/GenBank/DDBJ databases">
        <title>The genome sequence of Parageobacillus galactosidasius DSM 18751.</title>
        <authorList>
            <person name="Ramaloko W.T."/>
            <person name="Koen N."/>
            <person name="Polliack S."/>
            <person name="Aliyu H."/>
            <person name="Lebre P."/>
            <person name="Mohr T."/>
            <person name="Oswald F."/>
            <person name="Zwick M."/>
            <person name="Neumann A."/>
            <person name="Syldatk C."/>
            <person name="Cowan D."/>
            <person name="De Maayer P."/>
        </authorList>
    </citation>
    <scope>NUCLEOTIDE SEQUENCE [LARGE SCALE GENOMIC DNA]</scope>
    <source>
        <strain evidence="1 2">DSM 18751</strain>
    </source>
</reference>
<protein>
    <submittedName>
        <fullName evidence="1">Uncharacterized protein</fullName>
    </submittedName>
</protein>
<dbReference type="EMBL" id="NDYL01000002">
    <property type="protein sequence ID" value="OXB91569.1"/>
    <property type="molecule type" value="Genomic_DNA"/>
</dbReference>
<comment type="caution">
    <text evidence="1">The sequence shown here is derived from an EMBL/GenBank/DDBJ whole genome shotgun (WGS) entry which is preliminary data.</text>
</comment>
<gene>
    <name evidence="1" type="ORF">B9L23_09440</name>
</gene>
<name>A0A226QJM2_9BACL</name>
<proteinExistence type="predicted"/>
<keyword evidence="2" id="KW-1185">Reference proteome</keyword>
<organism evidence="1 2">
    <name type="scientific">Parageobacillus galactosidasius</name>
    <dbReference type="NCBI Taxonomy" id="883812"/>
    <lineage>
        <taxon>Bacteria</taxon>
        <taxon>Bacillati</taxon>
        <taxon>Bacillota</taxon>
        <taxon>Bacilli</taxon>
        <taxon>Bacillales</taxon>
        <taxon>Anoxybacillaceae</taxon>
        <taxon>Parageobacillus</taxon>
    </lineage>
</organism>
<dbReference type="AlphaFoldDB" id="A0A226QJM2"/>
<sequence>MTIENMEKENFQSSAIDFTKYVKDGFNIHENGKIELSIGIHNGKLEKLMLLTIPSKRLPMGSSK</sequence>
<evidence type="ECO:0000313" key="2">
    <source>
        <dbReference type="Proteomes" id="UP000198394"/>
    </source>
</evidence>